<keyword evidence="2" id="KW-1185">Reference proteome</keyword>
<evidence type="ECO:0000313" key="3">
    <source>
        <dbReference type="WBParaSite" id="ACRNAN_scaffold6305.g9691.t1"/>
    </source>
</evidence>
<dbReference type="WBParaSite" id="ACRNAN_scaffold6305.g9691.t1">
    <property type="protein sequence ID" value="ACRNAN_scaffold6305.g9691.t1"/>
    <property type="gene ID" value="ACRNAN_scaffold6305.g9691"/>
</dbReference>
<dbReference type="PANTHER" id="PTHR46060:SF3">
    <property type="entry name" value="PROTEIN GVQW3"/>
    <property type="match status" value="1"/>
</dbReference>
<dbReference type="Pfam" id="PF17906">
    <property type="entry name" value="HTH_48"/>
    <property type="match status" value="1"/>
</dbReference>
<dbReference type="InterPro" id="IPR036397">
    <property type="entry name" value="RNaseH_sf"/>
</dbReference>
<dbReference type="GO" id="GO:0003676">
    <property type="term" value="F:nucleic acid binding"/>
    <property type="evidence" value="ECO:0007669"/>
    <property type="project" value="InterPro"/>
</dbReference>
<dbReference type="Gene3D" id="3.30.420.10">
    <property type="entry name" value="Ribonuclease H-like superfamily/Ribonuclease H"/>
    <property type="match status" value="1"/>
</dbReference>
<evidence type="ECO:0000259" key="1">
    <source>
        <dbReference type="Pfam" id="PF17906"/>
    </source>
</evidence>
<organism evidence="2 3">
    <name type="scientific">Acrobeloides nanus</name>
    <dbReference type="NCBI Taxonomy" id="290746"/>
    <lineage>
        <taxon>Eukaryota</taxon>
        <taxon>Metazoa</taxon>
        <taxon>Ecdysozoa</taxon>
        <taxon>Nematoda</taxon>
        <taxon>Chromadorea</taxon>
        <taxon>Rhabditida</taxon>
        <taxon>Tylenchina</taxon>
        <taxon>Cephalobomorpha</taxon>
        <taxon>Cephaloboidea</taxon>
        <taxon>Cephalobidae</taxon>
        <taxon>Acrobeloides</taxon>
    </lineage>
</organism>
<dbReference type="Proteomes" id="UP000887540">
    <property type="component" value="Unplaced"/>
</dbReference>
<dbReference type="InterPro" id="IPR041426">
    <property type="entry name" value="Mos1_HTH"/>
</dbReference>
<feature type="domain" description="Mos1 transposase HTH" evidence="1">
    <location>
        <begin position="8"/>
        <end position="53"/>
    </location>
</feature>
<reference evidence="3" key="1">
    <citation type="submission" date="2022-11" db="UniProtKB">
        <authorList>
            <consortium name="WormBaseParasite"/>
        </authorList>
    </citation>
    <scope>IDENTIFICATION</scope>
</reference>
<name>A0A914E9R9_9BILA</name>
<sequence length="122" mass="14526">MEQNRGIIREPLKFEFELGHSAKEAMDNINRAKGNGIMSKAIAYLWYSKFRSNKMDIVDKKGDTGFLATLVARKKFRTIEEMRQSLTEFFDSKDREWYRRGIHQLEEQWKKVIESGGEYFDY</sequence>
<dbReference type="PANTHER" id="PTHR46060">
    <property type="entry name" value="MARINER MOS1 TRANSPOSASE-LIKE PROTEIN"/>
    <property type="match status" value="1"/>
</dbReference>
<protein>
    <submittedName>
        <fullName evidence="3">Mos1 transposase HTH domain-containing protein</fullName>
    </submittedName>
</protein>
<proteinExistence type="predicted"/>
<dbReference type="InterPro" id="IPR052709">
    <property type="entry name" value="Transposase-MT_Hybrid"/>
</dbReference>
<accession>A0A914E9R9</accession>
<dbReference type="Gene3D" id="1.10.10.1450">
    <property type="match status" value="1"/>
</dbReference>
<dbReference type="AlphaFoldDB" id="A0A914E9R9"/>
<evidence type="ECO:0000313" key="2">
    <source>
        <dbReference type="Proteomes" id="UP000887540"/>
    </source>
</evidence>